<accession>A0AAU6UN69</accession>
<evidence type="ECO:0000313" key="1">
    <source>
        <dbReference type="EMBL" id="XAG75341.1"/>
    </source>
</evidence>
<dbReference type="EMBL" id="CP095347">
    <property type="protein sequence ID" value="XAG75341.1"/>
    <property type="molecule type" value="Genomic_DNA"/>
</dbReference>
<organism evidence="1">
    <name type="scientific">bacterium 19NY04SH03</name>
    <dbReference type="NCBI Taxonomy" id="2920647"/>
    <lineage>
        <taxon>Bacteria</taxon>
    </lineage>
</organism>
<sequence length="10" mass="1098">MELSCQCVVS</sequence>
<protein>
    <submittedName>
        <fullName evidence="1">Uncharacterized protein</fullName>
    </submittedName>
</protein>
<gene>
    <name evidence="1" type="ORF">MRN42_17690</name>
</gene>
<name>A0AAU6UN69_UNCXX</name>
<proteinExistence type="predicted"/>
<reference evidence="1" key="1">
    <citation type="submission" date="2022-03" db="EMBL/GenBank/DDBJ databases">
        <title>Sea Food Isolates.</title>
        <authorList>
            <person name="Li c."/>
        </authorList>
    </citation>
    <scope>NUCLEOTIDE SEQUENCE</scope>
    <source>
        <strain evidence="1">19NY04SH03</strain>
    </source>
</reference>